<protein>
    <submittedName>
        <fullName evidence="2">Uncharacterized protein</fullName>
    </submittedName>
</protein>
<dbReference type="STRING" id="1851148.SMSP2_01769"/>
<proteinExistence type="predicted"/>
<keyword evidence="1" id="KW-0472">Membrane</keyword>
<dbReference type="KEGG" id="pbas:SMSP2_01769"/>
<name>A0A1Q2MFA9_9BACT</name>
<sequence>MIILGYPGGHLSLLFILIDIVIFFLGVRLLRNWLRVSCFDALDKAGSLIVFRVIDTVRRCVNPNLSENSSLVLGITVLSVFKLLILGMLSRG</sequence>
<evidence type="ECO:0000313" key="2">
    <source>
        <dbReference type="EMBL" id="AQQ71395.1"/>
    </source>
</evidence>
<feature type="transmembrane region" description="Helical" evidence="1">
    <location>
        <begin position="12"/>
        <end position="30"/>
    </location>
</feature>
<reference evidence="3" key="1">
    <citation type="submission" date="2017-02" db="EMBL/GenBank/DDBJ databases">
        <title>Comparative genomics and description of representatives of a novel lineage of planctomycetes thriving in anoxic sediments.</title>
        <authorList>
            <person name="Spring S."/>
            <person name="Bunk B."/>
            <person name="Sproer C."/>
        </authorList>
    </citation>
    <scope>NUCLEOTIDE SEQUENCE [LARGE SCALE GENOMIC DNA]</scope>
    <source>
        <strain evidence="3">SM-Chi-D1</strain>
    </source>
</reference>
<dbReference type="Proteomes" id="UP000188181">
    <property type="component" value="Chromosome"/>
</dbReference>
<evidence type="ECO:0000256" key="1">
    <source>
        <dbReference type="SAM" id="Phobius"/>
    </source>
</evidence>
<gene>
    <name evidence="2" type="ORF">SMSP2_01769</name>
</gene>
<keyword evidence="3" id="KW-1185">Reference proteome</keyword>
<keyword evidence="1" id="KW-0812">Transmembrane</keyword>
<accession>A0A1Q2MFA9</accession>
<dbReference type="RefSeq" id="WP_146683578.1">
    <property type="nucleotide sequence ID" value="NZ_CP019646.1"/>
</dbReference>
<dbReference type="EMBL" id="CP019646">
    <property type="protein sequence ID" value="AQQ71395.1"/>
    <property type="molecule type" value="Genomic_DNA"/>
</dbReference>
<evidence type="ECO:0000313" key="3">
    <source>
        <dbReference type="Proteomes" id="UP000188181"/>
    </source>
</evidence>
<feature type="transmembrane region" description="Helical" evidence="1">
    <location>
        <begin position="71"/>
        <end position="89"/>
    </location>
</feature>
<keyword evidence="1" id="KW-1133">Transmembrane helix</keyword>
<organism evidence="2 3">
    <name type="scientific">Limihaloglobus sulfuriphilus</name>
    <dbReference type="NCBI Taxonomy" id="1851148"/>
    <lineage>
        <taxon>Bacteria</taxon>
        <taxon>Pseudomonadati</taxon>
        <taxon>Planctomycetota</taxon>
        <taxon>Phycisphaerae</taxon>
        <taxon>Sedimentisphaerales</taxon>
        <taxon>Sedimentisphaeraceae</taxon>
        <taxon>Limihaloglobus</taxon>
    </lineage>
</organism>
<dbReference type="AlphaFoldDB" id="A0A1Q2MFA9"/>